<dbReference type="InterPro" id="IPR025559">
    <property type="entry name" value="Eis_dom"/>
</dbReference>
<evidence type="ECO:0000313" key="2">
    <source>
        <dbReference type="EMBL" id="EPI12142.1"/>
    </source>
</evidence>
<dbReference type="Proteomes" id="UP000014622">
    <property type="component" value="Unassembled WGS sequence"/>
</dbReference>
<dbReference type="InterPro" id="IPR016181">
    <property type="entry name" value="Acyl_CoA_acyltransferase"/>
</dbReference>
<dbReference type="InterPro" id="IPR041380">
    <property type="entry name" value="Acetyltransf_17"/>
</dbReference>
<name>A0AB73A8N7_ENTFC</name>
<organism evidence="2 3">
    <name type="scientific">Enterococcus faecium SD2A-2</name>
    <dbReference type="NCBI Taxonomy" id="1244154"/>
    <lineage>
        <taxon>Bacteria</taxon>
        <taxon>Bacillati</taxon>
        <taxon>Bacillota</taxon>
        <taxon>Bacilli</taxon>
        <taxon>Lactobacillales</taxon>
        <taxon>Enterococcaceae</taxon>
        <taxon>Enterococcus</taxon>
    </lineage>
</organism>
<dbReference type="PROSITE" id="PS51186">
    <property type="entry name" value="GNAT"/>
    <property type="match status" value="1"/>
</dbReference>
<accession>A0AB73A8N7</accession>
<dbReference type="PANTHER" id="PTHR37817:SF1">
    <property type="entry name" value="N-ACETYLTRANSFERASE EIS"/>
    <property type="match status" value="1"/>
</dbReference>
<dbReference type="InterPro" id="IPR051554">
    <property type="entry name" value="Acetyltransferase_Eis"/>
</dbReference>
<dbReference type="GO" id="GO:0034069">
    <property type="term" value="F:aminoglycoside N-acetyltransferase activity"/>
    <property type="evidence" value="ECO:0007669"/>
    <property type="project" value="TreeGrafter"/>
</dbReference>
<gene>
    <name evidence="2" type="ORF">D356_01591</name>
</gene>
<comment type="caution">
    <text evidence="2">The sequence shown here is derived from an EMBL/GenBank/DDBJ whole genome shotgun (WGS) entry which is preliminary data.</text>
</comment>
<evidence type="ECO:0000259" key="1">
    <source>
        <dbReference type="PROSITE" id="PS51186"/>
    </source>
</evidence>
<dbReference type="Gene3D" id="3.40.630.30">
    <property type="match status" value="2"/>
</dbReference>
<dbReference type="Pfam" id="PF13530">
    <property type="entry name" value="SCP2_2"/>
    <property type="match status" value="1"/>
</dbReference>
<dbReference type="SUPFAM" id="SSF55718">
    <property type="entry name" value="SCP-like"/>
    <property type="match status" value="1"/>
</dbReference>
<dbReference type="AlphaFoldDB" id="A0AB73A8N7"/>
<dbReference type="PANTHER" id="PTHR37817">
    <property type="entry name" value="N-ACETYLTRANSFERASE EIS"/>
    <property type="match status" value="1"/>
</dbReference>
<dbReference type="EMBL" id="ATIT01000093">
    <property type="protein sequence ID" value="EPI12142.1"/>
    <property type="molecule type" value="Genomic_DNA"/>
</dbReference>
<dbReference type="Gene3D" id="3.30.1050.10">
    <property type="entry name" value="SCP2 sterol-binding domain"/>
    <property type="match status" value="1"/>
</dbReference>
<evidence type="ECO:0000313" key="3">
    <source>
        <dbReference type="Proteomes" id="UP000014622"/>
    </source>
</evidence>
<sequence>MVEFCYTVIKLINGDEKMDQKDFRENLELKPVTQEHIDQFNELLSYVFQVTEADIEESGFENKRAFIRSKRPILEVSKVFGWFHENKLISQIAIYPCEVNIHGARYKMGGVTGVGTYPEYANHGLMQDLIIVALDNMRKNKQWISYLYPYSIPYYRRKGWEIMSDKLSFKIRDTQLPKQVPVSGMVERLPVDHPDVFAVYDKFAQRNHGALFRSNFHWEEYWRFENEDERTAAVYYDSNHEPRGVLFYWVAEEIFHVKEMFYLDQEARNGLWNFISAHFSMIYWVHGDIYKNEPLAFLIEDSQIKEQIEPYFMARIVDVKEFLQHFPFVGTADAFHFIIEDPVAPWNNGIFALTWDEQGQVRVLNEPIGKPVRLNIQTLTCLMMNYRRASYLARIERLETDEETLKSLERIIPNMEAYFSDYF</sequence>
<protein>
    <submittedName>
        <fullName evidence="2">Acetyltransferase, GNAT family</fullName>
    </submittedName>
</protein>
<reference evidence="2 3" key="1">
    <citation type="submission" date="2013-06" db="EMBL/GenBank/DDBJ databases">
        <authorList>
            <person name="Weinstock G."/>
            <person name="Sodergren E."/>
            <person name="Lobos E.A."/>
            <person name="Fulton L."/>
            <person name="Fulton R."/>
            <person name="Courtney L."/>
            <person name="Fronick C."/>
            <person name="O'Laughlin M."/>
            <person name="Godfrey J."/>
            <person name="Wilson R.M."/>
            <person name="Miner T."/>
            <person name="Farmer C."/>
            <person name="Delehaunty K."/>
            <person name="Cordes M."/>
            <person name="Minx P."/>
            <person name="Tomlinson C."/>
            <person name="Chen J."/>
            <person name="Wollam A."/>
            <person name="Pepin K.H."/>
            <person name="Bhonagiri V."/>
            <person name="Zhang X."/>
            <person name="Warren W."/>
            <person name="Mitreva M."/>
            <person name="Mardis E.R."/>
            <person name="Wilson R.K."/>
        </authorList>
    </citation>
    <scope>NUCLEOTIDE SEQUENCE [LARGE SCALE GENOMIC DNA]</scope>
    <source>
        <strain evidence="2 3">SD2A-2</strain>
    </source>
</reference>
<dbReference type="GO" id="GO:0030649">
    <property type="term" value="P:aminoglycoside antibiotic catabolic process"/>
    <property type="evidence" value="ECO:0007669"/>
    <property type="project" value="TreeGrafter"/>
</dbReference>
<feature type="domain" description="N-acetyltransferase" evidence="1">
    <location>
        <begin position="27"/>
        <end position="183"/>
    </location>
</feature>
<dbReference type="Pfam" id="PF13527">
    <property type="entry name" value="Acetyltransf_9"/>
    <property type="match status" value="1"/>
</dbReference>
<dbReference type="InterPro" id="IPR036527">
    <property type="entry name" value="SCP2_sterol-bd_dom_sf"/>
</dbReference>
<dbReference type="InterPro" id="IPR000182">
    <property type="entry name" value="GNAT_dom"/>
</dbReference>
<proteinExistence type="predicted"/>
<dbReference type="Pfam" id="PF17668">
    <property type="entry name" value="Acetyltransf_17"/>
    <property type="match status" value="1"/>
</dbReference>
<dbReference type="SUPFAM" id="SSF55729">
    <property type="entry name" value="Acyl-CoA N-acyltransferases (Nat)"/>
    <property type="match status" value="1"/>
</dbReference>